<protein>
    <submittedName>
        <fullName evidence="2">Uncharacterized protein</fullName>
    </submittedName>
</protein>
<keyword evidence="1" id="KW-1133">Transmembrane helix</keyword>
<dbReference type="STRING" id="354355.SAMN05660816_00909"/>
<keyword evidence="3" id="KW-1185">Reference proteome</keyword>
<reference evidence="3" key="1">
    <citation type="submission" date="2016-04" db="EMBL/GenBank/DDBJ databases">
        <authorList>
            <person name="Chen L."/>
            <person name="Zhuang W."/>
            <person name="Wang G."/>
        </authorList>
    </citation>
    <scope>NUCLEOTIDE SEQUENCE [LARGE SCALE GENOMIC DNA]</scope>
    <source>
        <strain evidence="3">17621</strain>
    </source>
</reference>
<name>A0A1V9EVY6_9BACT</name>
<proteinExistence type="predicted"/>
<accession>A0A1V9EVY6</accession>
<evidence type="ECO:0000313" key="2">
    <source>
        <dbReference type="EMBL" id="OQP50307.1"/>
    </source>
</evidence>
<dbReference type="EMBL" id="LVXG01000012">
    <property type="protein sequence ID" value="OQP50307.1"/>
    <property type="molecule type" value="Genomic_DNA"/>
</dbReference>
<keyword evidence="1" id="KW-0472">Membrane</keyword>
<gene>
    <name evidence="2" type="ORF">A4H97_00210</name>
</gene>
<comment type="caution">
    <text evidence="2">The sequence shown here is derived from an EMBL/GenBank/DDBJ whole genome shotgun (WGS) entry which is preliminary data.</text>
</comment>
<evidence type="ECO:0000256" key="1">
    <source>
        <dbReference type="SAM" id="Phobius"/>
    </source>
</evidence>
<dbReference type="Proteomes" id="UP000192610">
    <property type="component" value="Unassembled WGS sequence"/>
</dbReference>
<keyword evidence="1" id="KW-0812">Transmembrane</keyword>
<evidence type="ECO:0000313" key="3">
    <source>
        <dbReference type="Proteomes" id="UP000192610"/>
    </source>
</evidence>
<organism evidence="2 3">
    <name type="scientific">Niastella yeongjuensis</name>
    <dbReference type="NCBI Taxonomy" id="354355"/>
    <lineage>
        <taxon>Bacteria</taxon>
        <taxon>Pseudomonadati</taxon>
        <taxon>Bacteroidota</taxon>
        <taxon>Chitinophagia</taxon>
        <taxon>Chitinophagales</taxon>
        <taxon>Chitinophagaceae</taxon>
        <taxon>Niastella</taxon>
    </lineage>
</organism>
<feature type="transmembrane region" description="Helical" evidence="1">
    <location>
        <begin position="21"/>
        <end position="39"/>
    </location>
</feature>
<sequence>MIYLNTTRSKYFFISFHKTDNCAVLAIGVLFLPISVQVTDFLNLPQAYKTLSIPNAYRQHQVTKAITANNK</sequence>
<dbReference type="AlphaFoldDB" id="A0A1V9EVY6"/>